<keyword evidence="1 3" id="KW-0238">DNA-binding</keyword>
<evidence type="ECO:0000256" key="1">
    <source>
        <dbReference type="ARBA" id="ARBA00023125"/>
    </source>
</evidence>
<feature type="region of interest" description="Disordered" evidence="4">
    <location>
        <begin position="489"/>
        <end position="528"/>
    </location>
</feature>
<dbReference type="GO" id="GO:0000978">
    <property type="term" value="F:RNA polymerase II cis-regulatory region sequence-specific DNA binding"/>
    <property type="evidence" value="ECO:0007669"/>
    <property type="project" value="TreeGrafter"/>
</dbReference>
<evidence type="ECO:0000256" key="3">
    <source>
        <dbReference type="PROSITE-ProRule" id="PRU00267"/>
    </source>
</evidence>
<dbReference type="InterPro" id="IPR050140">
    <property type="entry name" value="SRY-related_HMG-box_TF-like"/>
</dbReference>
<feature type="DNA-binding region" description="HMG box" evidence="3">
    <location>
        <begin position="254"/>
        <end position="325"/>
    </location>
</feature>
<dbReference type="EMBL" id="QEAP01000097">
    <property type="protein sequence ID" value="TPX75050.1"/>
    <property type="molecule type" value="Genomic_DNA"/>
</dbReference>
<feature type="domain" description="HMG box" evidence="5">
    <location>
        <begin position="254"/>
        <end position="325"/>
    </location>
</feature>
<dbReference type="InterPro" id="IPR036910">
    <property type="entry name" value="HMG_box_dom_sf"/>
</dbReference>
<sequence length="528" mass="57462">MIANPDDGAELKTDFNAELSASQTRKFDNANSDPNTDTLLQRKTQLDMGKPARGDFNADLNISDNVTSLGNHADTGVHADADHCIETYKNQVDTLIEAGKRLLNHEPVACLLVPDSQPVSAMALPPVAERAECEISLGTPQSLGAYTMGAMDHSMSLSSIGMGIPRFGSTSSDHLVYWGTPSPGNTTSTADDKQQNQQVTYQPLLGMYASNADSGMPHPGSHALQSNPHQEAGFDSQQPVTQGKKRSRTATDHTPRPSNSFMIYRREKQAEILAQYRGQKALHNNAISKVVADMWREESPDVRAEYAAKAETEKLQHMLKYPGYKYTPRRGAGNAGAAGSGLSGTSSAAASKRKTLLHASKSEHVQLHLLPMPSVNSHDQMLHHGTPMGGHHSQQTFLSYSPIMAATSQAPGFPMDHHFVAYTTPTQNQQIGGWPYQMVSTPRFIQVPGLESSNARIIQVQGDASSISFDQQHQAGEYFVPTYIPQFTPNGQVSQQAQPPQLGQQQESQGQQQLGQYRPWGASFSEQS</sequence>
<dbReference type="Pfam" id="PF00505">
    <property type="entry name" value="HMG_box"/>
    <property type="match status" value="1"/>
</dbReference>
<evidence type="ECO:0000259" key="5">
    <source>
        <dbReference type="PROSITE" id="PS50118"/>
    </source>
</evidence>
<evidence type="ECO:0000313" key="6">
    <source>
        <dbReference type="EMBL" id="TPX75050.1"/>
    </source>
</evidence>
<comment type="caution">
    <text evidence="6">The sequence shown here is derived from an EMBL/GenBank/DDBJ whole genome shotgun (WGS) entry which is preliminary data.</text>
</comment>
<name>A0A507FH84_9FUNG</name>
<keyword evidence="2" id="KW-0804">Transcription</keyword>
<dbReference type="STRING" id="246404.A0A507FH84"/>
<dbReference type="InterPro" id="IPR009071">
    <property type="entry name" value="HMG_box_dom"/>
</dbReference>
<gene>
    <name evidence="6" type="ORF">CcCBS67573_g03677</name>
</gene>
<dbReference type="SMART" id="SM00398">
    <property type="entry name" value="HMG"/>
    <property type="match status" value="1"/>
</dbReference>
<proteinExistence type="predicted"/>
<evidence type="ECO:0000256" key="2">
    <source>
        <dbReference type="ARBA" id="ARBA00023163"/>
    </source>
</evidence>
<dbReference type="PROSITE" id="PS50118">
    <property type="entry name" value="HMG_BOX_2"/>
    <property type="match status" value="1"/>
</dbReference>
<reference evidence="6 7" key="1">
    <citation type="journal article" date="2019" name="Sci. Rep.">
        <title>Comparative genomics of chytrid fungi reveal insights into the obligate biotrophic and pathogenic lifestyle of Synchytrium endobioticum.</title>
        <authorList>
            <person name="van de Vossenberg B.T.L.H."/>
            <person name="Warris S."/>
            <person name="Nguyen H.D.T."/>
            <person name="van Gent-Pelzer M.P.E."/>
            <person name="Joly D.L."/>
            <person name="van de Geest H.C."/>
            <person name="Bonants P.J.M."/>
            <person name="Smith D.S."/>
            <person name="Levesque C.A."/>
            <person name="van der Lee T.A.J."/>
        </authorList>
    </citation>
    <scope>NUCLEOTIDE SEQUENCE [LARGE SCALE GENOMIC DNA]</scope>
    <source>
        <strain evidence="6 7">CBS 675.73</strain>
    </source>
</reference>
<organism evidence="6 7">
    <name type="scientific">Chytriomyces confervae</name>
    <dbReference type="NCBI Taxonomy" id="246404"/>
    <lineage>
        <taxon>Eukaryota</taxon>
        <taxon>Fungi</taxon>
        <taxon>Fungi incertae sedis</taxon>
        <taxon>Chytridiomycota</taxon>
        <taxon>Chytridiomycota incertae sedis</taxon>
        <taxon>Chytridiomycetes</taxon>
        <taxon>Chytridiales</taxon>
        <taxon>Chytriomycetaceae</taxon>
        <taxon>Chytriomyces</taxon>
    </lineage>
</organism>
<dbReference type="PANTHER" id="PTHR10270:SF161">
    <property type="entry name" value="SEX-DETERMINING REGION Y PROTEIN"/>
    <property type="match status" value="1"/>
</dbReference>
<dbReference type="SUPFAM" id="SSF47095">
    <property type="entry name" value="HMG-box"/>
    <property type="match status" value="1"/>
</dbReference>
<dbReference type="GO" id="GO:0005634">
    <property type="term" value="C:nucleus"/>
    <property type="evidence" value="ECO:0007669"/>
    <property type="project" value="UniProtKB-UniRule"/>
</dbReference>
<dbReference type="PANTHER" id="PTHR10270">
    <property type="entry name" value="SOX TRANSCRIPTION FACTOR"/>
    <property type="match status" value="1"/>
</dbReference>
<evidence type="ECO:0000256" key="4">
    <source>
        <dbReference type="SAM" id="MobiDB-lite"/>
    </source>
</evidence>
<dbReference type="Gene3D" id="1.10.30.10">
    <property type="entry name" value="High mobility group box domain"/>
    <property type="match status" value="1"/>
</dbReference>
<feature type="compositionally biased region" description="Polar residues" evidence="4">
    <location>
        <begin position="223"/>
        <end position="241"/>
    </location>
</feature>
<keyword evidence="7" id="KW-1185">Reference proteome</keyword>
<dbReference type="GO" id="GO:0030154">
    <property type="term" value="P:cell differentiation"/>
    <property type="evidence" value="ECO:0007669"/>
    <property type="project" value="TreeGrafter"/>
</dbReference>
<feature type="compositionally biased region" description="Low complexity" evidence="4">
    <location>
        <begin position="491"/>
        <end position="516"/>
    </location>
</feature>
<keyword evidence="3" id="KW-0539">Nucleus</keyword>
<evidence type="ECO:0000313" key="7">
    <source>
        <dbReference type="Proteomes" id="UP000320333"/>
    </source>
</evidence>
<accession>A0A507FH84</accession>
<dbReference type="Proteomes" id="UP000320333">
    <property type="component" value="Unassembled WGS sequence"/>
</dbReference>
<dbReference type="OrthoDB" id="6247875at2759"/>
<feature type="region of interest" description="Disordered" evidence="4">
    <location>
        <begin position="208"/>
        <end position="261"/>
    </location>
</feature>
<dbReference type="CDD" id="cd01389">
    <property type="entry name" value="HMG-box_ROX1-like"/>
    <property type="match status" value="1"/>
</dbReference>
<protein>
    <recommendedName>
        <fullName evidence="5">HMG box domain-containing protein</fullName>
    </recommendedName>
</protein>
<dbReference type="GO" id="GO:0001228">
    <property type="term" value="F:DNA-binding transcription activator activity, RNA polymerase II-specific"/>
    <property type="evidence" value="ECO:0007669"/>
    <property type="project" value="TreeGrafter"/>
</dbReference>
<dbReference type="AlphaFoldDB" id="A0A507FH84"/>